<evidence type="ECO:0000256" key="1">
    <source>
        <dbReference type="SAM" id="MobiDB-lite"/>
    </source>
</evidence>
<reference evidence="2 3" key="1">
    <citation type="submission" date="2024-09" db="EMBL/GenBank/DDBJ databases">
        <authorList>
            <person name="Sun Q."/>
            <person name="Mori K."/>
        </authorList>
    </citation>
    <scope>NUCLEOTIDE SEQUENCE [LARGE SCALE GENOMIC DNA]</scope>
    <source>
        <strain evidence="2 3">JCM 12763</strain>
    </source>
</reference>
<dbReference type="InterPro" id="IPR036390">
    <property type="entry name" value="WH_DNA-bd_sf"/>
</dbReference>
<accession>A0ABV5V3P2</accession>
<evidence type="ECO:0000313" key="2">
    <source>
        <dbReference type="EMBL" id="MFB9732416.1"/>
    </source>
</evidence>
<dbReference type="Gene3D" id="1.10.10.10">
    <property type="entry name" value="Winged helix-like DNA-binding domain superfamily/Winged helix DNA-binding domain"/>
    <property type="match status" value="1"/>
</dbReference>
<keyword evidence="3" id="KW-1185">Reference proteome</keyword>
<organism evidence="2 3">
    <name type="scientific">Ornithinimicrobium kibberense</name>
    <dbReference type="NCBI Taxonomy" id="282060"/>
    <lineage>
        <taxon>Bacteria</taxon>
        <taxon>Bacillati</taxon>
        <taxon>Actinomycetota</taxon>
        <taxon>Actinomycetes</taxon>
        <taxon>Micrococcales</taxon>
        <taxon>Ornithinimicrobiaceae</taxon>
        <taxon>Ornithinimicrobium</taxon>
    </lineage>
</organism>
<dbReference type="Pfam" id="PF12840">
    <property type="entry name" value="HTH_20"/>
    <property type="match status" value="1"/>
</dbReference>
<evidence type="ECO:0000313" key="3">
    <source>
        <dbReference type="Proteomes" id="UP001589613"/>
    </source>
</evidence>
<name>A0ABV5V3P2_9MICO</name>
<dbReference type="RefSeq" id="WP_141338117.1">
    <property type="nucleotide sequence ID" value="NZ_JBHMAX010000019.1"/>
</dbReference>
<proteinExistence type="predicted"/>
<dbReference type="SUPFAM" id="SSF46785">
    <property type="entry name" value="Winged helix' DNA-binding domain"/>
    <property type="match status" value="1"/>
</dbReference>
<protein>
    <submittedName>
        <fullName evidence="2">ArsR/SmtB family transcription factor</fullName>
    </submittedName>
</protein>
<dbReference type="InterPro" id="IPR036388">
    <property type="entry name" value="WH-like_DNA-bd_sf"/>
</dbReference>
<dbReference type="InterPro" id="IPR011991">
    <property type="entry name" value="ArsR-like_HTH"/>
</dbReference>
<feature type="region of interest" description="Disordered" evidence="1">
    <location>
        <begin position="168"/>
        <end position="189"/>
    </location>
</feature>
<sequence>MPPATVPERRDATDAEARALASTVRLRILRITLDEPLTNREIAAALDLNPATALHHVRTLVDTGFLEALPARRGRRGAREIPYRATGRSWQVRTPTGSSSLVETFLAEIGPVPEADRELTRLGLRLPPEELEELRRRLHALLEEFSQRPRDPAAEPWSLLVALHPEVRRAPRPGGAPTVSGTGRGLQAG</sequence>
<dbReference type="Proteomes" id="UP001589613">
    <property type="component" value="Unassembled WGS sequence"/>
</dbReference>
<dbReference type="CDD" id="cd00090">
    <property type="entry name" value="HTH_ARSR"/>
    <property type="match status" value="1"/>
</dbReference>
<dbReference type="EMBL" id="JBHMAX010000019">
    <property type="protein sequence ID" value="MFB9732416.1"/>
    <property type="molecule type" value="Genomic_DNA"/>
</dbReference>
<gene>
    <name evidence="2" type="ORF">ACFFN0_10210</name>
</gene>
<comment type="caution">
    <text evidence="2">The sequence shown here is derived from an EMBL/GenBank/DDBJ whole genome shotgun (WGS) entry which is preliminary data.</text>
</comment>